<evidence type="ECO:0000256" key="1">
    <source>
        <dbReference type="ARBA" id="ARBA00023015"/>
    </source>
</evidence>
<dbReference type="PANTHER" id="PTHR33164:SF104">
    <property type="entry name" value="TRANSCRIPTIONAL REGULATORY PROTEIN"/>
    <property type="match status" value="1"/>
</dbReference>
<feature type="domain" description="HTH marR-type" evidence="4">
    <location>
        <begin position="1"/>
        <end position="143"/>
    </location>
</feature>
<dbReference type="SUPFAM" id="SSF46785">
    <property type="entry name" value="Winged helix' DNA-binding domain"/>
    <property type="match status" value="1"/>
</dbReference>
<evidence type="ECO:0000256" key="3">
    <source>
        <dbReference type="ARBA" id="ARBA00023163"/>
    </source>
</evidence>
<proteinExistence type="predicted"/>
<dbReference type="PROSITE" id="PS50995">
    <property type="entry name" value="HTH_MARR_2"/>
    <property type="match status" value="1"/>
</dbReference>
<dbReference type="PANTHER" id="PTHR33164">
    <property type="entry name" value="TRANSCRIPTIONAL REGULATOR, MARR FAMILY"/>
    <property type="match status" value="1"/>
</dbReference>
<organism evidence="5 6">
    <name type="scientific">Haloechinothrix salitolerans</name>
    <dbReference type="NCBI Taxonomy" id="926830"/>
    <lineage>
        <taxon>Bacteria</taxon>
        <taxon>Bacillati</taxon>
        <taxon>Actinomycetota</taxon>
        <taxon>Actinomycetes</taxon>
        <taxon>Pseudonocardiales</taxon>
        <taxon>Pseudonocardiaceae</taxon>
        <taxon>Haloechinothrix</taxon>
    </lineage>
</organism>
<evidence type="ECO:0000313" key="6">
    <source>
        <dbReference type="Proteomes" id="UP001596337"/>
    </source>
</evidence>
<reference evidence="6" key="1">
    <citation type="journal article" date="2019" name="Int. J. Syst. Evol. Microbiol.">
        <title>The Global Catalogue of Microorganisms (GCM) 10K type strain sequencing project: providing services to taxonomists for standard genome sequencing and annotation.</title>
        <authorList>
            <consortium name="The Broad Institute Genomics Platform"/>
            <consortium name="The Broad Institute Genome Sequencing Center for Infectious Disease"/>
            <person name="Wu L."/>
            <person name="Ma J."/>
        </authorList>
    </citation>
    <scope>NUCLEOTIDE SEQUENCE [LARGE SCALE GENOMIC DNA]</scope>
    <source>
        <strain evidence="6">KCTC 32255</strain>
    </source>
</reference>
<dbReference type="Pfam" id="PF12802">
    <property type="entry name" value="MarR_2"/>
    <property type="match status" value="1"/>
</dbReference>
<keyword evidence="3" id="KW-0804">Transcription</keyword>
<dbReference type="InterPro" id="IPR023187">
    <property type="entry name" value="Tscrpt_reg_MarR-type_CS"/>
</dbReference>
<evidence type="ECO:0000256" key="2">
    <source>
        <dbReference type="ARBA" id="ARBA00023125"/>
    </source>
</evidence>
<dbReference type="EMBL" id="JBHSXX010000001">
    <property type="protein sequence ID" value="MFC6870371.1"/>
    <property type="molecule type" value="Genomic_DNA"/>
</dbReference>
<dbReference type="Gene3D" id="1.10.10.10">
    <property type="entry name" value="Winged helix-like DNA-binding domain superfamily/Winged helix DNA-binding domain"/>
    <property type="match status" value="1"/>
</dbReference>
<keyword evidence="2" id="KW-0238">DNA-binding</keyword>
<comment type="caution">
    <text evidence="5">The sequence shown here is derived from an EMBL/GenBank/DDBJ whole genome shotgun (WGS) entry which is preliminary data.</text>
</comment>
<gene>
    <name evidence="5" type="ORF">ACFQGD_24850</name>
</gene>
<name>A0ABW2C4W4_9PSEU</name>
<evidence type="ECO:0000259" key="4">
    <source>
        <dbReference type="PROSITE" id="PS50995"/>
    </source>
</evidence>
<accession>A0ABW2C4W4</accession>
<protein>
    <submittedName>
        <fullName evidence="5">MarR family winged helix-turn-helix transcriptional regulator</fullName>
    </submittedName>
</protein>
<sequence>MRGRRAQALESWESLFRAQVAVFRRLRDDFRGAEITLGEYDVLYNLTLFEGRRLRLHELNEHIVLTQPSLSRLVERMEKQGLVRRERDPDDRRGTIVIITDYGIEVQRRVGREHADSIARYVGTGLTAAELRSLRDLCEKLRAAQRDITD</sequence>
<dbReference type="InterPro" id="IPR036390">
    <property type="entry name" value="WH_DNA-bd_sf"/>
</dbReference>
<dbReference type="InterPro" id="IPR000835">
    <property type="entry name" value="HTH_MarR-typ"/>
</dbReference>
<evidence type="ECO:0000313" key="5">
    <source>
        <dbReference type="EMBL" id="MFC6870371.1"/>
    </source>
</evidence>
<dbReference type="Proteomes" id="UP001596337">
    <property type="component" value="Unassembled WGS sequence"/>
</dbReference>
<dbReference type="InterPro" id="IPR039422">
    <property type="entry name" value="MarR/SlyA-like"/>
</dbReference>
<dbReference type="SMART" id="SM00347">
    <property type="entry name" value="HTH_MARR"/>
    <property type="match status" value="1"/>
</dbReference>
<dbReference type="InterPro" id="IPR036388">
    <property type="entry name" value="WH-like_DNA-bd_sf"/>
</dbReference>
<keyword evidence="1" id="KW-0805">Transcription regulation</keyword>
<dbReference type="RefSeq" id="WP_345395281.1">
    <property type="nucleotide sequence ID" value="NZ_BAABLA010000023.1"/>
</dbReference>
<keyword evidence="6" id="KW-1185">Reference proteome</keyword>
<dbReference type="PRINTS" id="PR00598">
    <property type="entry name" value="HTHMARR"/>
</dbReference>
<dbReference type="PROSITE" id="PS01117">
    <property type="entry name" value="HTH_MARR_1"/>
    <property type="match status" value="1"/>
</dbReference>